<feature type="transmembrane region" description="Helical" evidence="1">
    <location>
        <begin position="356"/>
        <end position="374"/>
    </location>
</feature>
<feature type="non-terminal residue" evidence="3">
    <location>
        <position position="765"/>
    </location>
</feature>
<dbReference type="PANTHER" id="PTHR37984:SF15">
    <property type="entry name" value="INTEGRASE CATALYTIC DOMAIN-CONTAINING PROTEIN"/>
    <property type="match status" value="1"/>
</dbReference>
<dbReference type="SUPFAM" id="SSF53098">
    <property type="entry name" value="Ribonuclease H-like"/>
    <property type="match status" value="1"/>
</dbReference>
<dbReference type="AlphaFoldDB" id="A0A443S4N1"/>
<evidence type="ECO:0000259" key="2">
    <source>
        <dbReference type="PROSITE" id="PS50994"/>
    </source>
</evidence>
<dbReference type="Gene3D" id="3.30.420.10">
    <property type="entry name" value="Ribonuclease H-like superfamily/Ribonuclease H"/>
    <property type="match status" value="1"/>
</dbReference>
<keyword evidence="1" id="KW-0472">Membrane</keyword>
<dbReference type="VEuPathDB" id="VectorBase:LDEU009606"/>
<gene>
    <name evidence="3" type="ORF">B4U80_07985</name>
</gene>
<evidence type="ECO:0000313" key="4">
    <source>
        <dbReference type="Proteomes" id="UP000288716"/>
    </source>
</evidence>
<dbReference type="PROSITE" id="PS50994">
    <property type="entry name" value="INTEGRASE"/>
    <property type="match status" value="1"/>
</dbReference>
<dbReference type="FunFam" id="3.30.420.10:FF:000032">
    <property type="entry name" value="Retrovirus-related Pol polyprotein from transposon 297-like Protein"/>
    <property type="match status" value="1"/>
</dbReference>
<keyword evidence="1" id="KW-0812">Transmembrane</keyword>
<dbReference type="EMBL" id="NCKV01008818">
    <property type="protein sequence ID" value="RWS22434.1"/>
    <property type="molecule type" value="Genomic_DNA"/>
</dbReference>
<dbReference type="InterPro" id="IPR050951">
    <property type="entry name" value="Retrovirus_Pol_polyprotein"/>
</dbReference>
<keyword evidence="1" id="KW-1133">Transmembrane helix</keyword>
<organism evidence="3 4">
    <name type="scientific">Leptotrombidium deliense</name>
    <dbReference type="NCBI Taxonomy" id="299467"/>
    <lineage>
        <taxon>Eukaryota</taxon>
        <taxon>Metazoa</taxon>
        <taxon>Ecdysozoa</taxon>
        <taxon>Arthropoda</taxon>
        <taxon>Chelicerata</taxon>
        <taxon>Arachnida</taxon>
        <taxon>Acari</taxon>
        <taxon>Acariformes</taxon>
        <taxon>Trombidiformes</taxon>
        <taxon>Prostigmata</taxon>
        <taxon>Anystina</taxon>
        <taxon>Parasitengona</taxon>
        <taxon>Trombiculoidea</taxon>
        <taxon>Trombiculidae</taxon>
        <taxon>Leptotrombidium</taxon>
    </lineage>
</organism>
<feature type="domain" description="Integrase catalytic" evidence="2">
    <location>
        <begin position="1"/>
        <end position="148"/>
    </location>
</feature>
<dbReference type="OrthoDB" id="6504721at2759"/>
<dbReference type="InterPro" id="IPR036397">
    <property type="entry name" value="RNaseH_sf"/>
</dbReference>
<dbReference type="InterPro" id="IPR001584">
    <property type="entry name" value="Integrase_cat-core"/>
</dbReference>
<evidence type="ECO:0000313" key="3">
    <source>
        <dbReference type="EMBL" id="RWS22434.1"/>
    </source>
</evidence>
<dbReference type="Proteomes" id="UP000288716">
    <property type="component" value="Unassembled WGS sequence"/>
</dbReference>
<dbReference type="Pfam" id="PF22938">
    <property type="entry name" value="Integrase_p58_C"/>
    <property type="match status" value="1"/>
</dbReference>
<evidence type="ECO:0000256" key="1">
    <source>
        <dbReference type="SAM" id="Phobius"/>
    </source>
</evidence>
<dbReference type="PANTHER" id="PTHR37984">
    <property type="entry name" value="PROTEIN CBG26694"/>
    <property type="match status" value="1"/>
</dbReference>
<reference evidence="3 4" key="1">
    <citation type="journal article" date="2018" name="Gigascience">
        <title>Genomes of trombidid mites reveal novel predicted allergens and laterally-transferred genes associated with secondary metabolism.</title>
        <authorList>
            <person name="Dong X."/>
            <person name="Chaisiri K."/>
            <person name="Xia D."/>
            <person name="Armstrong S.D."/>
            <person name="Fang Y."/>
            <person name="Donnelly M.J."/>
            <person name="Kadowaki T."/>
            <person name="McGarry J.W."/>
            <person name="Darby A.C."/>
            <person name="Makepeace B.L."/>
        </authorList>
    </citation>
    <scope>NUCLEOTIDE SEQUENCE [LARGE SCALE GENOMIC DNA]</scope>
    <source>
        <strain evidence="3">UoL-UT</strain>
    </source>
</reference>
<protein>
    <submittedName>
        <fullName evidence="3">Integrase core domain protein-like protein</fullName>
    </submittedName>
</protein>
<dbReference type="GO" id="GO:0015074">
    <property type="term" value="P:DNA integration"/>
    <property type="evidence" value="ECO:0007669"/>
    <property type="project" value="InterPro"/>
</dbReference>
<feature type="transmembrane region" description="Helical" evidence="1">
    <location>
        <begin position="459"/>
        <end position="485"/>
    </location>
</feature>
<proteinExistence type="predicted"/>
<dbReference type="InterPro" id="IPR012337">
    <property type="entry name" value="RNaseH-like_sf"/>
</dbReference>
<dbReference type="InterPro" id="IPR054465">
    <property type="entry name" value="Integrase_p58-like_C"/>
</dbReference>
<name>A0A443S4N1_9ACAR</name>
<dbReference type="STRING" id="299467.A0A443S4N1"/>
<accession>A0A443S4N1</accession>
<dbReference type="GO" id="GO:0003676">
    <property type="term" value="F:nucleic acid binding"/>
    <property type="evidence" value="ECO:0007669"/>
    <property type="project" value="InterPro"/>
</dbReference>
<comment type="caution">
    <text evidence="3">The sequence shown here is derived from an EMBL/GenBank/DDBJ whole genome shotgun (WGS) entry which is preliminary data.</text>
</comment>
<feature type="non-terminal residue" evidence="3">
    <location>
        <position position="1"/>
    </location>
</feature>
<keyword evidence="4" id="KW-1185">Reference proteome</keyword>
<sequence length="765" mass="88672">ILGPFPLSLRNNKYIFVATEYFTRYAIIRAFPDSTSIMAATFIVENIICQFGTPKEILSDRGVQFRSQMMNEVYYLLHIRHITTTSFHAQCNGLTERFNHTLAMMISMYLSTSQNDWDRCLHFLAFAYNSAVQSSTGFSPFYLTFGREPVTPIEVLFDKPSDGLQDEHASLLAEHISKIRLIAKQNLINSQEKSKVHYDKKRRHVEYDTGEKVLVYFPIRKVGKSEKLLHKWLGPFKIVNRLSPLVYEIENVTGKKKRDTVNVTRLKKFHERNSLSDSSKTEVYFKTDNLQLSNKATCNTNVSDSKHTTDQTIATTSNADYRSHKCDTSDSDESNTEDNKTILRRSKRITAKPDRLIYYYMFIMIMFQFGLATFPESKPVLWKSTHTPVITGTKAVYIAIKYTTPCDVFDEKFFSDRNITFGFQYWCENMMLKSFYLPLNKFCVAKAESVHVARAKREIVLGTLLLGFIIVSCIATISLSAFSLYSTAKTNIKVEEIDKAMLQRITEIESLRSNDEKIKNILHELTSRVQQIDERITELTSQIDEFTHFLPKVTQVTANIAARLINVEYKLYETARMWKKNKISPLFFDIFNITLPCDDHCPIEFTVPISCEIDSFERIMKLKLRSHFVDKSSVLMKSDAFNMVSIKNEFLCFNKYIGPNKVIFNKYANCIFAMFDDRDGDNNLILSSITSDCVNVTDVLSDKQWIEYKCMERDLVNERDIVQIKQTDTRVSVRPQRNPNHTEISELEHIYEIPRPVNLERNRPL</sequence>